<keyword evidence="5 9" id="KW-0812">Transmembrane</keyword>
<dbReference type="STRING" id="1462526.BN990_00188"/>
<evidence type="ECO:0000313" key="12">
    <source>
        <dbReference type="Proteomes" id="UP000028875"/>
    </source>
</evidence>
<feature type="transmembrane region" description="Helical" evidence="9">
    <location>
        <begin position="128"/>
        <end position="148"/>
    </location>
</feature>
<evidence type="ECO:0000256" key="7">
    <source>
        <dbReference type="ARBA" id="ARBA00023136"/>
    </source>
</evidence>
<name>A0A024Q6L4_9BACI</name>
<dbReference type="RefSeq" id="WP_038241720.1">
    <property type="nucleotide sequence ID" value="NZ_BNER01000001.1"/>
</dbReference>
<reference evidence="11 12" key="1">
    <citation type="submission" date="2014-03" db="EMBL/GenBank/DDBJ databases">
        <authorList>
            <person name="Urmite Genomes U."/>
        </authorList>
    </citation>
    <scope>NUCLEOTIDE SEQUENCE [LARGE SCALE GENOMIC DNA]</scope>
    <source>
        <strain evidence="11 12">Vm-5</strain>
    </source>
</reference>
<evidence type="ECO:0000259" key="10">
    <source>
        <dbReference type="Pfam" id="PF04290"/>
    </source>
</evidence>
<feature type="transmembrane region" description="Helical" evidence="9">
    <location>
        <begin position="12"/>
        <end position="32"/>
    </location>
</feature>
<dbReference type="Proteomes" id="UP000028875">
    <property type="component" value="Unassembled WGS sequence"/>
</dbReference>
<accession>A0A024Q6L4</accession>
<comment type="caution">
    <text evidence="11">The sequence shown here is derived from an EMBL/GenBank/DDBJ whole genome shotgun (WGS) entry which is preliminary data.</text>
</comment>
<gene>
    <name evidence="11" type="primary">yiaM_1</name>
    <name evidence="11" type="ORF">BN990_00188</name>
</gene>
<dbReference type="OrthoDB" id="9815614at2"/>
<keyword evidence="6 9" id="KW-1133">Transmembrane helix</keyword>
<dbReference type="Pfam" id="PF04290">
    <property type="entry name" value="DctQ"/>
    <property type="match status" value="1"/>
</dbReference>
<evidence type="ECO:0000313" key="11">
    <source>
        <dbReference type="EMBL" id="CDQ37922.1"/>
    </source>
</evidence>
<evidence type="ECO:0000256" key="8">
    <source>
        <dbReference type="ARBA" id="ARBA00038436"/>
    </source>
</evidence>
<comment type="subcellular location">
    <subcellularLocation>
        <location evidence="1">Cell inner membrane</location>
        <topology evidence="1">Multi-pass membrane protein</topology>
    </subcellularLocation>
</comment>
<evidence type="ECO:0000256" key="2">
    <source>
        <dbReference type="ARBA" id="ARBA00022448"/>
    </source>
</evidence>
<keyword evidence="4" id="KW-0997">Cell inner membrane</keyword>
<evidence type="ECO:0000256" key="4">
    <source>
        <dbReference type="ARBA" id="ARBA00022519"/>
    </source>
</evidence>
<reference evidence="12" key="2">
    <citation type="submission" date="2014-05" db="EMBL/GenBank/DDBJ databases">
        <title>Draft genome sequence of Virgibacillus massiliensis Vm-5.</title>
        <authorList>
            <person name="Khelaifia S."/>
            <person name="Croce O."/>
            <person name="Lagier J.C."/>
            <person name="Raoult D."/>
        </authorList>
    </citation>
    <scope>NUCLEOTIDE SEQUENCE [LARGE SCALE GENOMIC DNA]</scope>
    <source>
        <strain evidence="12">Vm-5</strain>
    </source>
</reference>
<dbReference type="InterPro" id="IPR007387">
    <property type="entry name" value="TRAP_DctQ"/>
</dbReference>
<proteinExistence type="inferred from homology"/>
<feature type="domain" description="Tripartite ATP-independent periplasmic transporters DctQ component" evidence="10">
    <location>
        <begin position="23"/>
        <end position="146"/>
    </location>
</feature>
<protein>
    <submittedName>
        <fullName evidence="11">2,3-diketo-L-gulonate TRAP transporter small permease protein YiaM</fullName>
    </submittedName>
</protein>
<sequence length="163" mass="18031">MSRLKASIDRLLLIITGVLITIMSILSIWQVVARYVLNTPSTVSEEIIRMLLIWFSLTSAAYVFGQKKHIAIHFIREKLHKKAQRMMERLSNIILLIIALVLMIWGGIQVVELTLSQIAPSTGVSMAMMYGALPVSGIFVAFYAIHGLTTSEVSLSKDGSDGP</sequence>
<evidence type="ECO:0000256" key="3">
    <source>
        <dbReference type="ARBA" id="ARBA00022475"/>
    </source>
</evidence>
<dbReference type="GO" id="GO:0022857">
    <property type="term" value="F:transmembrane transporter activity"/>
    <property type="evidence" value="ECO:0007669"/>
    <property type="project" value="TreeGrafter"/>
</dbReference>
<keyword evidence="7 9" id="KW-0472">Membrane</keyword>
<feature type="transmembrane region" description="Helical" evidence="9">
    <location>
        <begin position="47"/>
        <end position="65"/>
    </location>
</feature>
<dbReference type="EMBL" id="CCDP010000001">
    <property type="protein sequence ID" value="CDQ37922.1"/>
    <property type="molecule type" value="Genomic_DNA"/>
</dbReference>
<organism evidence="11 12">
    <name type="scientific">Virgibacillus massiliensis</name>
    <dbReference type="NCBI Taxonomy" id="1462526"/>
    <lineage>
        <taxon>Bacteria</taxon>
        <taxon>Bacillati</taxon>
        <taxon>Bacillota</taxon>
        <taxon>Bacilli</taxon>
        <taxon>Bacillales</taxon>
        <taxon>Bacillaceae</taxon>
        <taxon>Virgibacillus</taxon>
    </lineage>
</organism>
<evidence type="ECO:0000256" key="5">
    <source>
        <dbReference type="ARBA" id="ARBA00022692"/>
    </source>
</evidence>
<dbReference type="AlphaFoldDB" id="A0A024Q6L4"/>
<dbReference type="GO" id="GO:0015740">
    <property type="term" value="P:C4-dicarboxylate transport"/>
    <property type="evidence" value="ECO:0007669"/>
    <property type="project" value="TreeGrafter"/>
</dbReference>
<keyword evidence="3" id="KW-1003">Cell membrane</keyword>
<keyword evidence="12" id="KW-1185">Reference proteome</keyword>
<evidence type="ECO:0000256" key="9">
    <source>
        <dbReference type="SAM" id="Phobius"/>
    </source>
</evidence>
<dbReference type="PANTHER" id="PTHR35011:SF2">
    <property type="entry name" value="2,3-DIKETO-L-GULONATE TRAP TRANSPORTER SMALL PERMEASE PROTEIN YIAM"/>
    <property type="match status" value="1"/>
</dbReference>
<dbReference type="GO" id="GO:0005886">
    <property type="term" value="C:plasma membrane"/>
    <property type="evidence" value="ECO:0007669"/>
    <property type="project" value="UniProtKB-SubCell"/>
</dbReference>
<feature type="transmembrane region" description="Helical" evidence="9">
    <location>
        <begin position="86"/>
        <end position="108"/>
    </location>
</feature>
<comment type="similarity">
    <text evidence="8">Belongs to the TRAP transporter small permease family.</text>
</comment>
<dbReference type="PANTHER" id="PTHR35011">
    <property type="entry name" value="2,3-DIKETO-L-GULONATE TRAP TRANSPORTER SMALL PERMEASE PROTEIN YIAM"/>
    <property type="match status" value="1"/>
</dbReference>
<dbReference type="InterPro" id="IPR055348">
    <property type="entry name" value="DctQ"/>
</dbReference>
<evidence type="ECO:0000256" key="6">
    <source>
        <dbReference type="ARBA" id="ARBA00022989"/>
    </source>
</evidence>
<evidence type="ECO:0000256" key="1">
    <source>
        <dbReference type="ARBA" id="ARBA00004429"/>
    </source>
</evidence>
<dbReference type="eggNOG" id="COG3090">
    <property type="taxonomic scope" value="Bacteria"/>
</dbReference>
<keyword evidence="2" id="KW-0813">Transport</keyword>